<gene>
    <name evidence="1" type="ORF">GNF68_09980</name>
</gene>
<name>A0AAW9HUT8_CLOPF</name>
<accession>A0AAW9HUT8</accession>
<dbReference type="AlphaFoldDB" id="A0AAW9HUT8"/>
<evidence type="ECO:0000313" key="2">
    <source>
        <dbReference type="Proteomes" id="UP001288778"/>
    </source>
</evidence>
<organism evidence="1 2">
    <name type="scientific">Clostridium perfringens</name>
    <dbReference type="NCBI Taxonomy" id="1502"/>
    <lineage>
        <taxon>Bacteria</taxon>
        <taxon>Bacillati</taxon>
        <taxon>Bacillota</taxon>
        <taxon>Clostridia</taxon>
        <taxon>Eubacteriales</taxon>
        <taxon>Clostridiaceae</taxon>
        <taxon>Clostridium</taxon>
    </lineage>
</organism>
<protein>
    <submittedName>
        <fullName evidence="1">Amidophosphoribosyltransferase</fullName>
    </submittedName>
</protein>
<comment type="caution">
    <text evidence="1">The sequence shown here is derived from an EMBL/GenBank/DDBJ whole genome shotgun (WGS) entry which is preliminary data.</text>
</comment>
<proteinExistence type="predicted"/>
<dbReference type="EMBL" id="WNUI01000024">
    <property type="protein sequence ID" value="MDZ4909397.1"/>
    <property type="molecule type" value="Genomic_DNA"/>
</dbReference>
<evidence type="ECO:0000313" key="1">
    <source>
        <dbReference type="EMBL" id="MDZ4909397.1"/>
    </source>
</evidence>
<dbReference type="Gene3D" id="3.40.50.2020">
    <property type="match status" value="1"/>
</dbReference>
<dbReference type="RefSeq" id="WP_322395433.1">
    <property type="nucleotide sequence ID" value="NZ_JBKYMF010000001.1"/>
</dbReference>
<sequence length="209" mass="24366">MYKFTINKNYFLKEKDIKGYFHQYYTGYKHEGNPDFVNTLKNTYSDTKRSDLISARNMVDRILMQDLPYIIKENNFYNCVIICVPRAKELNSYEDNQLYFKNAVSIVANKLNGIIDGTNYIIRKIDTFTTHLYKATMEGKIENNGPKPYKGITIDTCEISRSKIEGKNIILVDDIYTKNVNVDEDCIQSLFDNGANNVIYYSIGYTRRI</sequence>
<dbReference type="InterPro" id="IPR029057">
    <property type="entry name" value="PRTase-like"/>
</dbReference>
<dbReference type="Proteomes" id="UP001288778">
    <property type="component" value="Unassembled WGS sequence"/>
</dbReference>
<reference evidence="1" key="1">
    <citation type="submission" date="2019-11" db="EMBL/GenBank/DDBJ databases">
        <title>Characterization of Clostridium perfringens isolates from swine manure treated agricultural soils.</title>
        <authorList>
            <person name="Wushke S.T."/>
        </authorList>
    </citation>
    <scope>NUCLEOTIDE SEQUENCE</scope>
    <source>
        <strain evidence="1">X94</strain>
    </source>
</reference>